<dbReference type="Proteomes" id="UP001054945">
    <property type="component" value="Unassembled WGS sequence"/>
</dbReference>
<accession>A0AAV4P2Q7</accession>
<reference evidence="1 2" key="1">
    <citation type="submission" date="2021-06" db="EMBL/GenBank/DDBJ databases">
        <title>Caerostris extrusa draft genome.</title>
        <authorList>
            <person name="Kono N."/>
            <person name="Arakawa K."/>
        </authorList>
    </citation>
    <scope>NUCLEOTIDE SEQUENCE [LARGE SCALE GENOMIC DNA]</scope>
</reference>
<evidence type="ECO:0000313" key="1">
    <source>
        <dbReference type="EMBL" id="GIX90041.1"/>
    </source>
</evidence>
<dbReference type="EMBL" id="BPLR01021472">
    <property type="protein sequence ID" value="GIX90041.1"/>
    <property type="molecule type" value="Genomic_DNA"/>
</dbReference>
<dbReference type="AlphaFoldDB" id="A0AAV4P2Q7"/>
<organism evidence="1 2">
    <name type="scientific">Caerostris extrusa</name>
    <name type="common">Bark spider</name>
    <name type="synonym">Caerostris bankana</name>
    <dbReference type="NCBI Taxonomy" id="172846"/>
    <lineage>
        <taxon>Eukaryota</taxon>
        <taxon>Metazoa</taxon>
        <taxon>Ecdysozoa</taxon>
        <taxon>Arthropoda</taxon>
        <taxon>Chelicerata</taxon>
        <taxon>Arachnida</taxon>
        <taxon>Araneae</taxon>
        <taxon>Araneomorphae</taxon>
        <taxon>Entelegynae</taxon>
        <taxon>Araneoidea</taxon>
        <taxon>Araneidae</taxon>
        <taxon>Caerostris</taxon>
    </lineage>
</organism>
<sequence>MPKEHLPVTQFLLCYIIHISSVNDLCYLDLHFSSSSSDNSSLPVHCIIHVASIVTSSTKIITSLNWFLLPNFTILNNNIVSSQGPV</sequence>
<evidence type="ECO:0000313" key="2">
    <source>
        <dbReference type="Proteomes" id="UP001054945"/>
    </source>
</evidence>
<gene>
    <name evidence="1" type="ORF">CEXT_750911</name>
</gene>
<name>A0AAV4P2Q7_CAEEX</name>
<comment type="caution">
    <text evidence="1">The sequence shown here is derived from an EMBL/GenBank/DDBJ whole genome shotgun (WGS) entry which is preliminary data.</text>
</comment>
<proteinExistence type="predicted"/>
<protein>
    <submittedName>
        <fullName evidence="1">Uncharacterized protein</fullName>
    </submittedName>
</protein>
<keyword evidence="2" id="KW-1185">Reference proteome</keyword>